<reference evidence="2" key="1">
    <citation type="submission" date="2016-04" db="EMBL/GenBank/DDBJ databases">
        <authorList>
            <person name="Nguyen H.D."/>
            <person name="Samba Siva P."/>
            <person name="Cullis J."/>
            <person name="Levesque C.A."/>
            <person name="Hambleton S."/>
        </authorList>
    </citation>
    <scope>NUCLEOTIDE SEQUENCE</scope>
    <source>
        <strain evidence="2">DAOMC 236416</strain>
    </source>
</reference>
<feature type="compositionally biased region" description="Polar residues" evidence="1">
    <location>
        <begin position="379"/>
        <end position="389"/>
    </location>
</feature>
<feature type="region of interest" description="Disordered" evidence="1">
    <location>
        <begin position="443"/>
        <end position="471"/>
    </location>
</feature>
<reference evidence="2" key="2">
    <citation type="journal article" date="2019" name="IMA Fungus">
        <title>Genome sequencing and comparison of five Tilletia species to identify candidate genes for the detection of regulated species infecting wheat.</title>
        <authorList>
            <person name="Nguyen H.D.T."/>
            <person name="Sultana T."/>
            <person name="Kesanakurti P."/>
            <person name="Hambleton S."/>
        </authorList>
    </citation>
    <scope>NUCLEOTIDE SEQUENCE</scope>
    <source>
        <strain evidence="2">DAOMC 236416</strain>
    </source>
</reference>
<feature type="compositionally biased region" description="Low complexity" evidence="1">
    <location>
        <begin position="12"/>
        <end position="22"/>
    </location>
</feature>
<evidence type="ECO:0000313" key="2">
    <source>
        <dbReference type="EMBL" id="KAE8244694.1"/>
    </source>
</evidence>
<sequence length="471" mass="50163">MVLFDPDLRISSLPPSTSSSTTQILHPPSNTSPLITYPLRASERTTGAAMSSAAMSSADSNSSRTPAPLHGFTDFYTDWVAPPASQQPSSSQYCLTMLRPDIQKIYMQTYAAVKRFYGDKQRPDWSEIWMNTVLIPSEDLQVALQAHFDRYFAAIVVDARGELVPLTARGGLNTSLVPTVSPSSIAFGATSMSSAWSSAQPSVAVVADSNLSGVTHDFSLPAWALASTSAHLPQDQGTTDAVRPGDRFTEVAQPEGLRQGLFGSELAESGSSTHRAAPLGPSAGINERFEDPVSSPIPMSLSGTSRRSERTQRTTKHPGENSSDVQADSSPPRQAQQLTEQGRKSIGQQGRKSIGPEGAVPERTTGRKSVDLEGAVPEPTTSGRPSKPSNPFADPGASSVTMSKAAHCAVVGKGGLPEWVYCGVVRWEAGASDAWPMAGDDILRRGRESKTPRKIRGVGGDSTSPRKPEWS</sequence>
<dbReference type="Proteomes" id="UP000077521">
    <property type="component" value="Unassembled WGS sequence"/>
</dbReference>
<gene>
    <name evidence="2" type="ORF">A4X13_0g6357</name>
</gene>
<accession>A0A8T8SRE3</accession>
<dbReference type="AlphaFoldDB" id="A0A8T8SRE3"/>
<evidence type="ECO:0000256" key="1">
    <source>
        <dbReference type="SAM" id="MobiDB-lite"/>
    </source>
</evidence>
<protein>
    <submittedName>
        <fullName evidence="2">Uncharacterized protein</fullName>
    </submittedName>
</protein>
<feature type="region of interest" description="Disordered" evidence="1">
    <location>
        <begin position="266"/>
        <end position="399"/>
    </location>
</feature>
<dbReference type="EMBL" id="LWDF02000596">
    <property type="protein sequence ID" value="KAE8244694.1"/>
    <property type="molecule type" value="Genomic_DNA"/>
</dbReference>
<feature type="compositionally biased region" description="Polar residues" evidence="1">
    <location>
        <begin position="320"/>
        <end position="351"/>
    </location>
</feature>
<proteinExistence type="predicted"/>
<feature type="region of interest" description="Disordered" evidence="1">
    <location>
        <begin position="12"/>
        <end position="31"/>
    </location>
</feature>
<name>A0A8T8SRE3_9BASI</name>
<evidence type="ECO:0000313" key="3">
    <source>
        <dbReference type="Proteomes" id="UP000077521"/>
    </source>
</evidence>
<organism evidence="2 3">
    <name type="scientific">Tilletia indica</name>
    <dbReference type="NCBI Taxonomy" id="43049"/>
    <lineage>
        <taxon>Eukaryota</taxon>
        <taxon>Fungi</taxon>
        <taxon>Dikarya</taxon>
        <taxon>Basidiomycota</taxon>
        <taxon>Ustilaginomycotina</taxon>
        <taxon>Exobasidiomycetes</taxon>
        <taxon>Tilletiales</taxon>
        <taxon>Tilletiaceae</taxon>
        <taxon>Tilletia</taxon>
    </lineage>
</organism>
<comment type="caution">
    <text evidence="2">The sequence shown here is derived from an EMBL/GenBank/DDBJ whole genome shotgun (WGS) entry which is preliminary data.</text>
</comment>
<keyword evidence="3" id="KW-1185">Reference proteome</keyword>